<dbReference type="SUPFAM" id="SSF52540">
    <property type="entry name" value="P-loop containing nucleoside triphosphate hydrolases"/>
    <property type="match status" value="1"/>
</dbReference>
<dbReference type="InterPro" id="IPR027417">
    <property type="entry name" value="P-loop_NTPase"/>
</dbReference>
<proteinExistence type="predicted"/>
<dbReference type="Pfam" id="PF24883">
    <property type="entry name" value="NPHP3_N"/>
    <property type="match status" value="1"/>
</dbReference>
<dbReference type="Proteomes" id="UP000774617">
    <property type="component" value="Unassembled WGS sequence"/>
</dbReference>
<gene>
    <name evidence="3" type="ORF">B0J12DRAFT_176088</name>
</gene>
<accession>A0ABQ8GTV5</accession>
<reference evidence="3 4" key="1">
    <citation type="journal article" date="2021" name="Nat. Commun.">
        <title>Genetic determinants of endophytism in the Arabidopsis root mycobiome.</title>
        <authorList>
            <person name="Mesny F."/>
            <person name="Miyauchi S."/>
            <person name="Thiergart T."/>
            <person name="Pickel B."/>
            <person name="Atanasova L."/>
            <person name="Karlsson M."/>
            <person name="Huettel B."/>
            <person name="Barry K.W."/>
            <person name="Haridas S."/>
            <person name="Chen C."/>
            <person name="Bauer D."/>
            <person name="Andreopoulos W."/>
            <person name="Pangilinan J."/>
            <person name="LaButti K."/>
            <person name="Riley R."/>
            <person name="Lipzen A."/>
            <person name="Clum A."/>
            <person name="Drula E."/>
            <person name="Henrissat B."/>
            <person name="Kohler A."/>
            <person name="Grigoriev I.V."/>
            <person name="Martin F.M."/>
            <person name="Hacquard S."/>
        </authorList>
    </citation>
    <scope>NUCLEOTIDE SEQUENCE [LARGE SCALE GENOMIC DNA]</scope>
    <source>
        <strain evidence="3 4">MPI-SDFR-AT-0080</strain>
    </source>
</reference>
<protein>
    <recommendedName>
        <fullName evidence="2">Nephrocystin 3-like N-terminal domain-containing protein</fullName>
    </recommendedName>
</protein>
<evidence type="ECO:0000259" key="2">
    <source>
        <dbReference type="Pfam" id="PF24883"/>
    </source>
</evidence>
<dbReference type="PANTHER" id="PTHR10039:SF16">
    <property type="entry name" value="GPI INOSITOL-DEACYLASE"/>
    <property type="match status" value="1"/>
</dbReference>
<name>A0ABQ8GTV5_9PEZI</name>
<keyword evidence="1" id="KW-0677">Repeat</keyword>
<keyword evidence="4" id="KW-1185">Reference proteome</keyword>
<evidence type="ECO:0000313" key="3">
    <source>
        <dbReference type="EMBL" id="KAH7063644.1"/>
    </source>
</evidence>
<comment type="caution">
    <text evidence="3">The sequence shown here is derived from an EMBL/GenBank/DDBJ whole genome shotgun (WGS) entry which is preliminary data.</text>
</comment>
<dbReference type="Gene3D" id="3.40.50.300">
    <property type="entry name" value="P-loop containing nucleotide triphosphate hydrolases"/>
    <property type="match status" value="1"/>
</dbReference>
<evidence type="ECO:0000256" key="1">
    <source>
        <dbReference type="ARBA" id="ARBA00022737"/>
    </source>
</evidence>
<dbReference type="EMBL" id="JAGTJR010000002">
    <property type="protein sequence ID" value="KAH7063644.1"/>
    <property type="molecule type" value="Genomic_DNA"/>
</dbReference>
<sequence length="389" mass="44131">MIWEMSMCTTHRLLHSINACMITLGEIKLIIQKCEPEHTATGPPITACHARPGPWQNAKKKARWVIEKDQVERLLADLEEHKTMASMAVTKESMSSIIQILRKQDDATRTLNEIQKTQSEIRDDQIRNTERSLSAERRKILDDMSKLQPRVPLKKHRSLRTEGTDIAFLKSSEFANFDKNPNSRLWLYGILGAGKSVLSATIIEHFEMQCTAKVASAYLFCEYADKATQSCRNILGSLVRQLALQSERAFEDQLDFYKSHAAERKSDFEPEDEDLLSLLKTFSENFETTIITIDGLDERLTDRGRTVTFLAKLSGDDPSTITNLFIGREEIDIKACLGEFQAVAIAASEAGVRLFVADELKSRFKRLCERDPDLSIEILNVLVKRSEGM</sequence>
<dbReference type="PANTHER" id="PTHR10039">
    <property type="entry name" value="AMELOGENIN"/>
    <property type="match status" value="1"/>
</dbReference>
<feature type="domain" description="Nephrocystin 3-like N-terminal" evidence="2">
    <location>
        <begin position="164"/>
        <end position="327"/>
    </location>
</feature>
<dbReference type="InterPro" id="IPR056884">
    <property type="entry name" value="NPHP3-like_N"/>
</dbReference>
<evidence type="ECO:0000313" key="4">
    <source>
        <dbReference type="Proteomes" id="UP000774617"/>
    </source>
</evidence>
<organism evidence="3 4">
    <name type="scientific">Macrophomina phaseolina</name>
    <dbReference type="NCBI Taxonomy" id="35725"/>
    <lineage>
        <taxon>Eukaryota</taxon>
        <taxon>Fungi</taxon>
        <taxon>Dikarya</taxon>
        <taxon>Ascomycota</taxon>
        <taxon>Pezizomycotina</taxon>
        <taxon>Dothideomycetes</taxon>
        <taxon>Dothideomycetes incertae sedis</taxon>
        <taxon>Botryosphaeriales</taxon>
        <taxon>Botryosphaeriaceae</taxon>
        <taxon>Macrophomina</taxon>
    </lineage>
</organism>